<accession>A0A0S7C5C2</accession>
<dbReference type="GO" id="GO:0047334">
    <property type="term" value="F:diphosphate-fructose-6-phosphate 1-phosphotransferase activity"/>
    <property type="evidence" value="ECO:0007669"/>
    <property type="project" value="InterPro"/>
</dbReference>
<dbReference type="PIRSF" id="PIRSF000532">
    <property type="entry name" value="ATP_PFK_prok"/>
    <property type="match status" value="1"/>
</dbReference>
<dbReference type="NCBIfam" id="NF002872">
    <property type="entry name" value="PRK03202.1"/>
    <property type="match status" value="1"/>
</dbReference>
<feature type="site" description="Important for substrate specificity; cannot use PPi as phosphoryl donor" evidence="10">
    <location>
        <position position="119"/>
    </location>
</feature>
<dbReference type="PRINTS" id="PR00476">
    <property type="entry name" value="PHFRCTKINASE"/>
</dbReference>
<proteinExistence type="inferred from homology"/>
<dbReference type="GO" id="GO:0016208">
    <property type="term" value="F:AMP binding"/>
    <property type="evidence" value="ECO:0007669"/>
    <property type="project" value="TreeGrafter"/>
</dbReference>
<feature type="binding site" evidence="10">
    <location>
        <position position="118"/>
    </location>
    <ligand>
        <name>Mg(2+)</name>
        <dbReference type="ChEBI" id="CHEBI:18420"/>
        <note>catalytic</note>
    </ligand>
</feature>
<feature type="binding site" evidence="10">
    <location>
        <position position="282"/>
    </location>
    <ligand>
        <name>substrate</name>
        <note>ligand shared between dimeric partners</note>
    </ligand>
</feature>
<comment type="cofactor">
    <cofactor evidence="1 10">
        <name>Mg(2+)</name>
        <dbReference type="ChEBI" id="CHEBI:18420"/>
    </cofactor>
</comment>
<dbReference type="GO" id="GO:0005524">
    <property type="term" value="F:ATP binding"/>
    <property type="evidence" value="ECO:0007669"/>
    <property type="project" value="UniProtKB-KW"/>
</dbReference>
<dbReference type="InterPro" id="IPR012003">
    <property type="entry name" value="ATP_PFK_prok-type"/>
</dbReference>
<dbReference type="UniPathway" id="UPA00109">
    <property type="reaction ID" value="UER00182"/>
</dbReference>
<dbReference type="GO" id="GO:0070095">
    <property type="term" value="F:fructose-6-phosphate binding"/>
    <property type="evidence" value="ECO:0007669"/>
    <property type="project" value="TreeGrafter"/>
</dbReference>
<dbReference type="EMBL" id="DF968183">
    <property type="protein sequence ID" value="GAP44329.1"/>
    <property type="molecule type" value="Genomic_DNA"/>
</dbReference>
<dbReference type="GO" id="GO:0003872">
    <property type="term" value="F:6-phosphofructokinase activity"/>
    <property type="evidence" value="ECO:0007669"/>
    <property type="project" value="UniProtKB-UniRule"/>
</dbReference>
<dbReference type="RefSeq" id="WP_172668897.1">
    <property type="nucleotide sequence ID" value="NZ_DF968183.1"/>
</dbReference>
<evidence type="ECO:0000313" key="13">
    <source>
        <dbReference type="Proteomes" id="UP000053091"/>
    </source>
</evidence>
<dbReference type="GO" id="GO:0042802">
    <property type="term" value="F:identical protein binding"/>
    <property type="evidence" value="ECO:0007669"/>
    <property type="project" value="TreeGrafter"/>
</dbReference>
<dbReference type="Pfam" id="PF00365">
    <property type="entry name" value="PFK"/>
    <property type="match status" value="1"/>
</dbReference>
<keyword evidence="7 10" id="KW-0418">Kinase</keyword>
<dbReference type="HAMAP" id="MF_01976">
    <property type="entry name" value="Phosphofructokinase_III"/>
    <property type="match status" value="1"/>
</dbReference>
<dbReference type="PANTHER" id="PTHR13697">
    <property type="entry name" value="PHOSPHOFRUCTOKINASE"/>
    <property type="match status" value="1"/>
</dbReference>
<dbReference type="InterPro" id="IPR015912">
    <property type="entry name" value="Phosphofructokinase_CS"/>
</dbReference>
<protein>
    <recommendedName>
        <fullName evidence="10">ATP-dependent 6-phosphofructokinase</fullName>
        <shortName evidence="10">ATP-PFK</shortName>
        <shortName evidence="10">Phosphofructokinase</shortName>
        <ecNumber evidence="10">2.7.1.11</ecNumber>
    </recommendedName>
    <alternativeName>
        <fullName evidence="10">Phosphohexokinase</fullName>
    </alternativeName>
</protein>
<feature type="binding site" description="in other chain" evidence="10">
    <location>
        <begin position="184"/>
        <end position="186"/>
    </location>
    <ligand>
        <name>substrate</name>
        <note>ligand shared between dimeric partners</note>
    </ligand>
</feature>
<dbReference type="FunFam" id="3.40.50.460:FF:000002">
    <property type="entry name" value="ATP-dependent 6-phosphofructokinase"/>
    <property type="match status" value="1"/>
</dbReference>
<dbReference type="EC" id="2.7.1.11" evidence="10"/>
<evidence type="ECO:0000256" key="7">
    <source>
        <dbReference type="ARBA" id="ARBA00022777"/>
    </source>
</evidence>
<dbReference type="GO" id="GO:0030388">
    <property type="term" value="P:fructose 1,6-bisphosphate metabolic process"/>
    <property type="evidence" value="ECO:0007669"/>
    <property type="project" value="TreeGrafter"/>
</dbReference>
<dbReference type="Proteomes" id="UP000053091">
    <property type="component" value="Unassembled WGS sequence"/>
</dbReference>
<keyword evidence="13" id="KW-1185">Reference proteome</keyword>
<gene>
    <name evidence="10" type="primary">pfkA</name>
    <name evidence="12" type="ORF">TBC1_12130</name>
</gene>
<feature type="active site" description="Proton acceptor" evidence="10">
    <location>
        <position position="142"/>
    </location>
</feature>
<evidence type="ECO:0000259" key="11">
    <source>
        <dbReference type="Pfam" id="PF00365"/>
    </source>
</evidence>
<evidence type="ECO:0000256" key="2">
    <source>
        <dbReference type="ARBA" id="ARBA00004496"/>
    </source>
</evidence>
<comment type="caution">
    <text evidence="10">Lacks conserved residue(s) required for the propagation of feature annotation.</text>
</comment>
<feature type="domain" description="Phosphofructokinase" evidence="11">
    <location>
        <begin position="3"/>
        <end position="314"/>
    </location>
</feature>
<keyword evidence="10" id="KW-0547">Nucleotide-binding</keyword>
<evidence type="ECO:0000256" key="9">
    <source>
        <dbReference type="ARBA" id="ARBA00023152"/>
    </source>
</evidence>
<dbReference type="GO" id="GO:0046872">
    <property type="term" value="F:metal ion binding"/>
    <property type="evidence" value="ECO:0007669"/>
    <property type="project" value="UniProtKB-KW"/>
</dbReference>
<sequence>MNRVMVLTGGGDCPGLNAVIRAIVKRAAREKDWEVVGSIEAFNGILREPTEIVVLDEKAVSGIHYQGGTIIQTTNKGGPFAWPVKQKDGSYIAVDRSDEMIRKIQYLGIDAVINIGGDGSQRISQALFEKGLNIIGVPKTIDNDLSATDATFGFQTAIQIATEAVDKLVTTAASHNRVQILEVMGRNAGWIALNAAVAGGAEICLLPEFPYDIEKVMERIEKRFDKGRGFVNIVIAEGARNIKGDLIAEKSQEVGYANVKLGGVGFRFEEELKEAGCEHSIRTTVLGHLQRGGVPIAYDRVLATQYGVKAFELVLAGEFGRMVSYRHPYITSVTLKEAIQKPNLVDPDTALMKTARGIGICFGD</sequence>
<dbReference type="GO" id="GO:0048029">
    <property type="term" value="F:monosaccharide binding"/>
    <property type="evidence" value="ECO:0007669"/>
    <property type="project" value="TreeGrafter"/>
</dbReference>
<dbReference type="SUPFAM" id="SSF53784">
    <property type="entry name" value="Phosphofructokinase"/>
    <property type="match status" value="1"/>
</dbReference>
<feature type="binding site" evidence="10">
    <location>
        <position position="11"/>
    </location>
    <ligand>
        <name>ATP</name>
        <dbReference type="ChEBI" id="CHEBI:30616"/>
    </ligand>
</feature>
<dbReference type="PANTHER" id="PTHR13697:SF52">
    <property type="entry name" value="ATP-DEPENDENT 6-PHOSPHOFRUCTOKINASE 3"/>
    <property type="match status" value="1"/>
</dbReference>
<comment type="similarity">
    <text evidence="10">Belongs to the phosphofructokinase type A (PFKA) family. Mixed-substrate PFK group III subfamily.</text>
</comment>
<dbReference type="AlphaFoldDB" id="A0A0S7C5C2"/>
<dbReference type="GO" id="GO:0005945">
    <property type="term" value="C:6-phosphofructokinase complex"/>
    <property type="evidence" value="ECO:0007669"/>
    <property type="project" value="TreeGrafter"/>
</dbReference>
<evidence type="ECO:0000256" key="3">
    <source>
        <dbReference type="ARBA" id="ARBA00004679"/>
    </source>
</evidence>
<feature type="binding site" evidence="10">
    <location>
        <position position="177"/>
    </location>
    <ligand>
        <name>substrate</name>
        <note>ligand shared between dimeric partners</note>
    </ligand>
</feature>
<feature type="binding site" description="in other chain" evidence="10">
    <location>
        <begin position="288"/>
        <end position="291"/>
    </location>
    <ligand>
        <name>substrate</name>
        <note>ligand shared between dimeric partners</note>
    </ligand>
</feature>
<organism evidence="12">
    <name type="scientific">Lentimicrobium saccharophilum</name>
    <dbReference type="NCBI Taxonomy" id="1678841"/>
    <lineage>
        <taxon>Bacteria</taxon>
        <taxon>Pseudomonadati</taxon>
        <taxon>Bacteroidota</taxon>
        <taxon>Bacteroidia</taxon>
        <taxon>Bacteroidales</taxon>
        <taxon>Lentimicrobiaceae</taxon>
        <taxon>Lentimicrobium</taxon>
    </lineage>
</organism>
<keyword evidence="4 10" id="KW-0963">Cytoplasm</keyword>
<feature type="binding site" evidence="10">
    <location>
        <begin position="76"/>
        <end position="77"/>
    </location>
    <ligand>
        <name>ATP</name>
        <dbReference type="ChEBI" id="CHEBI:30616"/>
    </ligand>
</feature>
<dbReference type="STRING" id="1678841.TBC1_12130"/>
<keyword evidence="8 10" id="KW-0460">Magnesium</keyword>
<feature type="binding site" evidence="10">
    <location>
        <begin position="117"/>
        <end position="120"/>
    </location>
    <ligand>
        <name>ATP</name>
        <dbReference type="ChEBI" id="CHEBI:30616"/>
    </ligand>
</feature>
<dbReference type="GO" id="GO:0061621">
    <property type="term" value="P:canonical glycolysis"/>
    <property type="evidence" value="ECO:0007669"/>
    <property type="project" value="TreeGrafter"/>
</dbReference>
<comment type="pathway">
    <text evidence="3 10">Carbohydrate degradation; glycolysis; D-glyceraldehyde 3-phosphate and glycerone phosphate from D-glucose: step 3/4.</text>
</comment>
<keyword evidence="6 10" id="KW-0479">Metal-binding</keyword>
<evidence type="ECO:0000256" key="1">
    <source>
        <dbReference type="ARBA" id="ARBA00001946"/>
    </source>
</evidence>
<name>A0A0S7C5C2_9BACT</name>
<comment type="catalytic activity">
    <reaction evidence="10">
        <text>beta-D-fructose 6-phosphate + ATP = beta-D-fructose 1,6-bisphosphate + ADP + H(+)</text>
        <dbReference type="Rhea" id="RHEA:16109"/>
        <dbReference type="ChEBI" id="CHEBI:15378"/>
        <dbReference type="ChEBI" id="CHEBI:30616"/>
        <dbReference type="ChEBI" id="CHEBI:32966"/>
        <dbReference type="ChEBI" id="CHEBI:57634"/>
        <dbReference type="ChEBI" id="CHEBI:456216"/>
        <dbReference type="EC" id="2.7.1.11"/>
    </reaction>
</comment>
<dbReference type="InterPro" id="IPR000023">
    <property type="entry name" value="Phosphofructokinase_dom"/>
</dbReference>
<dbReference type="GO" id="GO:0006002">
    <property type="term" value="P:fructose 6-phosphate metabolic process"/>
    <property type="evidence" value="ECO:0007669"/>
    <property type="project" value="InterPro"/>
</dbReference>
<evidence type="ECO:0000256" key="8">
    <source>
        <dbReference type="ARBA" id="ARBA00022842"/>
    </source>
</evidence>
<evidence type="ECO:0000256" key="6">
    <source>
        <dbReference type="ARBA" id="ARBA00022723"/>
    </source>
</evidence>
<dbReference type="PATRIC" id="fig|1678841.3.peg.2808"/>
<dbReference type="InterPro" id="IPR012829">
    <property type="entry name" value="Phosphofructokinase_III"/>
</dbReference>
<evidence type="ECO:0000313" key="12">
    <source>
        <dbReference type="EMBL" id="GAP44329.1"/>
    </source>
</evidence>
<dbReference type="InterPro" id="IPR022953">
    <property type="entry name" value="ATP_PFK"/>
</dbReference>
<evidence type="ECO:0000256" key="10">
    <source>
        <dbReference type="HAMAP-Rule" id="MF_01976"/>
    </source>
</evidence>
<dbReference type="Gene3D" id="3.40.50.460">
    <property type="entry name" value="Phosphofructokinase domain"/>
    <property type="match status" value="1"/>
</dbReference>
<dbReference type="InterPro" id="IPR035966">
    <property type="entry name" value="PKF_sf"/>
</dbReference>
<evidence type="ECO:0000256" key="5">
    <source>
        <dbReference type="ARBA" id="ARBA00022679"/>
    </source>
</evidence>
<comment type="subcellular location">
    <subcellularLocation>
        <location evidence="2 10">Cytoplasm</location>
    </subcellularLocation>
</comment>
<comment type="subunit">
    <text evidence="10">Homodimer or homotetramer.</text>
</comment>
<feature type="binding site" description="in other chain" evidence="10">
    <location>
        <position position="237"/>
    </location>
    <ligand>
        <name>substrate</name>
        <note>ligand shared between dimeric partners</note>
    </ligand>
</feature>
<keyword evidence="10" id="KW-0067">ATP-binding</keyword>
<keyword evidence="5 10" id="KW-0808">Transferase</keyword>
<evidence type="ECO:0000256" key="4">
    <source>
        <dbReference type="ARBA" id="ARBA00022490"/>
    </source>
</evidence>
<keyword evidence="9 10" id="KW-0324">Glycolysis</keyword>
<reference evidence="12" key="1">
    <citation type="journal article" date="2015" name="Genome Announc.">
        <title>Draft Genome Sequence of Bacteroidales Strain TBC1, a Novel Isolate from a Methanogenic Wastewater Treatment System.</title>
        <authorList>
            <person name="Tourlousse D.M."/>
            <person name="Matsuura N."/>
            <person name="Sun L."/>
            <person name="Toyonaga M."/>
            <person name="Kuroda K."/>
            <person name="Ohashi A."/>
            <person name="Cruz R."/>
            <person name="Yamaguchi T."/>
            <person name="Sekiguchi Y."/>
        </authorList>
    </citation>
    <scope>NUCLEOTIDE SEQUENCE [LARGE SCALE GENOMIC DNA]</scope>
    <source>
        <strain evidence="12">TBC1</strain>
    </source>
</reference>
<comment type="function">
    <text evidence="10">Catalyzes the phosphorylation of D-fructose 6-phosphate to fructose 1,6-bisphosphate by ATP, the first committing step of glycolysis.</text>
</comment>
<dbReference type="PROSITE" id="PS00433">
    <property type="entry name" value="PHOSPHOFRUCTOKINASE"/>
    <property type="match status" value="1"/>
</dbReference>
<feature type="binding site" description="in other chain" evidence="10">
    <location>
        <begin position="140"/>
        <end position="142"/>
    </location>
    <ligand>
        <name>substrate</name>
        <note>ligand shared between dimeric partners</note>
    </ligand>
</feature>
<dbReference type="Gene3D" id="3.40.50.450">
    <property type="match status" value="1"/>
</dbReference>